<dbReference type="Proteomes" id="UP000536835">
    <property type="component" value="Unassembled WGS sequence"/>
</dbReference>
<accession>A0A7Y3W5G8</accession>
<name>A0A7Y3W5G8_9PROT</name>
<proteinExistence type="predicted"/>
<gene>
    <name evidence="1" type="ORF">HK107_10555</name>
</gene>
<keyword evidence="2" id="KW-1185">Reference proteome</keyword>
<evidence type="ECO:0000313" key="1">
    <source>
        <dbReference type="EMBL" id="NNU16760.1"/>
    </source>
</evidence>
<comment type="caution">
    <text evidence="1">The sequence shown here is derived from an EMBL/GenBank/DDBJ whole genome shotgun (WGS) entry which is preliminary data.</text>
</comment>
<reference evidence="1 2" key="1">
    <citation type="submission" date="2020-05" db="EMBL/GenBank/DDBJ databases">
        <title>Parvularcula mediterraneae sp. nov., isolated from polypropylene straw from shallow seawater of the seashore of Laganas in Zakynthos island, Greece.</title>
        <authorList>
            <person name="Szabo I."/>
            <person name="Al-Omari J."/>
            <person name="Rado J."/>
            <person name="Szerdahelyi G.S."/>
        </authorList>
    </citation>
    <scope>NUCLEOTIDE SEQUENCE [LARGE SCALE GENOMIC DNA]</scope>
    <source>
        <strain evidence="1 2">ZS-1/3</strain>
    </source>
</reference>
<dbReference type="RefSeq" id="WP_173199526.1">
    <property type="nucleotide sequence ID" value="NZ_JABFCX010000003.1"/>
</dbReference>
<evidence type="ECO:0000313" key="2">
    <source>
        <dbReference type="Proteomes" id="UP000536835"/>
    </source>
</evidence>
<organism evidence="1 2">
    <name type="scientific">Parvularcula mediterranea</name>
    <dbReference type="NCBI Taxonomy" id="2732508"/>
    <lineage>
        <taxon>Bacteria</taxon>
        <taxon>Pseudomonadati</taxon>
        <taxon>Pseudomonadota</taxon>
        <taxon>Alphaproteobacteria</taxon>
        <taxon>Parvularculales</taxon>
        <taxon>Parvularculaceae</taxon>
        <taxon>Parvularcula</taxon>
    </lineage>
</organism>
<sequence length="369" mass="41577">MTARSYVYLRYYHWISVVLAIRDKRTADGEDCRIVCRASVAKVLSAWGLEHGTDFVLLTELRAEADESKSVELITHHHADSVTELEETLEVHGFEKISVSFFADGFTNFLVHKEAIADFLKRQHSLRPGSIIFFDRVNEKALDHLPDFDIEVLSASHLQALMQHDVASSSAKRALEMITPSVGENGALLLVMRPWGSSTFHSGKFLLDDPVETASRMMQKLVDAINRHEGVARTVILRPDNRAPEFMARVVEHLRDRLKQESIVFPEEVWPEWMTLEPLLLSLPDDALGPPFIVASLDSTASLPFLEVRKGRTHYLGLPDSALAASGDEEFAKGTAARVRNLERHVRYIRRDTPDTVELLDPSFVKVSN</sequence>
<dbReference type="AlphaFoldDB" id="A0A7Y3W5G8"/>
<protein>
    <submittedName>
        <fullName evidence="1">Uncharacterized protein</fullName>
    </submittedName>
</protein>
<dbReference type="EMBL" id="JABFCX010000003">
    <property type="protein sequence ID" value="NNU16760.1"/>
    <property type="molecule type" value="Genomic_DNA"/>
</dbReference>